<keyword evidence="3" id="KW-1185">Reference proteome</keyword>
<feature type="region of interest" description="Disordered" evidence="1">
    <location>
        <begin position="226"/>
        <end position="253"/>
    </location>
</feature>
<sequence>MLGVGDKEEEEEEKGGIAKFFSFGKDKDDDDDDDKKSGLSRFLSFGGDDDDDDEKKRKEKDDGGMLDFLSLGGDDDKEKKGGFSGLFAGQEGGGAASGRGASGGGASGGGELSLMDSLGEVADEMAAKDQDVTVSFQDVSFIGGGVREAHNGGEVEEYLDDEGFVLEPGAHAQLAHVGRLVDEVLDAVEDAAAGGGDAAVDTALADGLPGHTGVGVDILQTGLAEPEQNQTPPSTLLRPHPEPEATQQPGAGEQTHVVSAIHDISRSPVLMSGAGTSMPGPGQWTGSAPVAVLVPTGMCVCVVQPHPATDRRPKPRAEPAGWSGGETC</sequence>
<feature type="region of interest" description="Disordered" evidence="1">
    <location>
        <begin position="1"/>
        <end position="108"/>
    </location>
</feature>
<accession>A0AA47MBI6</accession>
<comment type="caution">
    <text evidence="2">The sequence shown here is derived from an EMBL/GenBank/DDBJ whole genome shotgun (WGS) entry which is preliminary data.</text>
</comment>
<organism evidence="2 3">
    <name type="scientific">Merluccius polli</name>
    <name type="common">Benguela hake</name>
    <name type="synonym">Merluccius cadenati</name>
    <dbReference type="NCBI Taxonomy" id="89951"/>
    <lineage>
        <taxon>Eukaryota</taxon>
        <taxon>Metazoa</taxon>
        <taxon>Chordata</taxon>
        <taxon>Craniata</taxon>
        <taxon>Vertebrata</taxon>
        <taxon>Euteleostomi</taxon>
        <taxon>Actinopterygii</taxon>
        <taxon>Neopterygii</taxon>
        <taxon>Teleostei</taxon>
        <taxon>Neoteleostei</taxon>
        <taxon>Acanthomorphata</taxon>
        <taxon>Zeiogadaria</taxon>
        <taxon>Gadariae</taxon>
        <taxon>Gadiformes</taxon>
        <taxon>Gadoidei</taxon>
        <taxon>Merlucciidae</taxon>
        <taxon>Merluccius</taxon>
    </lineage>
</organism>
<proteinExistence type="predicted"/>
<feature type="compositionally biased region" description="Basic and acidic residues" evidence="1">
    <location>
        <begin position="54"/>
        <end position="63"/>
    </location>
</feature>
<feature type="compositionally biased region" description="Basic and acidic residues" evidence="1">
    <location>
        <begin position="308"/>
        <end position="317"/>
    </location>
</feature>
<name>A0AA47MBI6_MERPO</name>
<reference evidence="2" key="1">
    <citation type="journal article" date="2023" name="Front. Mar. Sci.">
        <title>A new Merluccius polli reference genome to investigate the effects of global change in West African waters.</title>
        <authorList>
            <person name="Mateo J.L."/>
            <person name="Blanco-Fernandez C."/>
            <person name="Garcia-Vazquez E."/>
            <person name="Machado-Schiaffino G."/>
        </authorList>
    </citation>
    <scope>NUCLEOTIDE SEQUENCE</scope>
    <source>
        <strain evidence="2">C29</strain>
        <tissue evidence="2">Fin</tissue>
    </source>
</reference>
<evidence type="ECO:0000256" key="1">
    <source>
        <dbReference type="SAM" id="MobiDB-lite"/>
    </source>
</evidence>
<dbReference type="Proteomes" id="UP001174136">
    <property type="component" value="Unassembled WGS sequence"/>
</dbReference>
<dbReference type="EMBL" id="JAOPHQ010005017">
    <property type="protein sequence ID" value="KAK0137044.1"/>
    <property type="molecule type" value="Genomic_DNA"/>
</dbReference>
<feature type="region of interest" description="Disordered" evidence="1">
    <location>
        <begin position="306"/>
        <end position="328"/>
    </location>
</feature>
<protein>
    <submittedName>
        <fullName evidence="2">Uncharacterized protein</fullName>
    </submittedName>
</protein>
<dbReference type="AlphaFoldDB" id="A0AA47MBI6"/>
<feature type="compositionally biased region" description="Gly residues" evidence="1">
    <location>
        <begin position="90"/>
        <end position="108"/>
    </location>
</feature>
<evidence type="ECO:0000313" key="2">
    <source>
        <dbReference type="EMBL" id="KAK0137044.1"/>
    </source>
</evidence>
<gene>
    <name evidence="2" type="ORF">N1851_026761</name>
</gene>
<evidence type="ECO:0000313" key="3">
    <source>
        <dbReference type="Proteomes" id="UP001174136"/>
    </source>
</evidence>